<dbReference type="Proteomes" id="UP000326202">
    <property type="component" value="Chromosome"/>
</dbReference>
<evidence type="ECO:0000259" key="1">
    <source>
        <dbReference type="Pfam" id="PF20254"/>
    </source>
</evidence>
<dbReference type="Gene3D" id="2.60.120.200">
    <property type="match status" value="1"/>
</dbReference>
<proteinExistence type="predicted"/>
<sequence length="743" mass="81277">MLEILGYGDRHSLRPGDRLQVKVSCEAGATQFHAEVVRMICGDDSPSGAGYKDAPVASPANGDYPARRQPLDTGSAVLVAPSPLLDRLQSFTLTALVWPTLPGKKPQTLLARWSEATRAGFRLGLDQTGALALDLGDGKGGLAAIKTNRPLRERAWYRVTASFDAATGEVRLSQRPLAHMARDDSGSEAEAILRVRPQAPADTPFTMAAHVTGRRGAKILLGGHFNGKIEAPRLAARVLRDDEIEALQFGIPPILAADVIAAWDFSREIPTTRVVDLSVNRLDGETFNLPTRAMKGAAWTGEAMRWTDKPEHYGAIHFHDDDVYDAGWSTDFEVPITAEMRSGVYAVKLTCGERYEQLAFVTFFVLPPKGKTTAPVAFLAANATYMAYANSHHGWDDVLAEICYGALLEFGPTERTLNARRELGVSTYDVHSDGSGSCTSSRLRPVLNTRPRHSLWNFGADLHITDWLEGIHQPFDVITDEMLHQEGLSLLENYRCVVTGTHPEYHSLAQMRAVEAYLGRGGRLIYMGGNGFYWRIAWHDTLPGVIEIRRAENGTRTWVAEPGEYHLSFTAELSGLWRNNGIPPQQLVGIGFGSEGFDESSWYRRLPGSFDPRVSFIFEGVGKDEKIGDFGVVGGGAAGLELDIVDPRQGTPPHALLLASSELHSNVYVLTPEEMISTYPGIDGIEEPKVRGDMVFFETPKGGAVFSTGSIAWAGSLSHNGFKNNVARITGNVLKRFIDPKPL</sequence>
<accession>A0A5J6MPV7</accession>
<reference evidence="2 3" key="1">
    <citation type="submission" date="2019-08" db="EMBL/GenBank/DDBJ databases">
        <title>Hyperibacter terrae gen. nov., sp. nov. and Hyperibacter viscosus sp. nov., two new members in the family Rhodospirillaceae isolated from the rhizosphere of Hypericum perforatum.</title>
        <authorList>
            <person name="Noviana Z."/>
        </authorList>
    </citation>
    <scope>NUCLEOTIDE SEQUENCE [LARGE SCALE GENOMIC DNA]</scope>
    <source>
        <strain evidence="2 3">R5913</strain>
    </source>
</reference>
<dbReference type="KEGG" id="htq:FRZ44_44940"/>
<evidence type="ECO:0000313" key="3">
    <source>
        <dbReference type="Proteomes" id="UP000326202"/>
    </source>
</evidence>
<evidence type="ECO:0000313" key="2">
    <source>
        <dbReference type="EMBL" id="QEX19181.1"/>
    </source>
</evidence>
<dbReference type="RefSeq" id="WP_151179270.1">
    <property type="nucleotide sequence ID" value="NZ_CP042906.1"/>
</dbReference>
<dbReference type="SUPFAM" id="SSF49899">
    <property type="entry name" value="Concanavalin A-like lectins/glucanases"/>
    <property type="match status" value="1"/>
</dbReference>
<dbReference type="OrthoDB" id="505641at2"/>
<dbReference type="EMBL" id="CP042906">
    <property type="protein sequence ID" value="QEX19181.1"/>
    <property type="molecule type" value="Genomic_DNA"/>
</dbReference>
<dbReference type="InterPro" id="IPR013320">
    <property type="entry name" value="ConA-like_dom_sf"/>
</dbReference>
<organism evidence="2 3">
    <name type="scientific">Hypericibacter terrae</name>
    <dbReference type="NCBI Taxonomy" id="2602015"/>
    <lineage>
        <taxon>Bacteria</taxon>
        <taxon>Pseudomonadati</taxon>
        <taxon>Pseudomonadota</taxon>
        <taxon>Alphaproteobacteria</taxon>
        <taxon>Rhodospirillales</taxon>
        <taxon>Dongiaceae</taxon>
        <taxon>Hypericibacter</taxon>
    </lineage>
</organism>
<gene>
    <name evidence="2" type="ORF">FRZ44_44940</name>
</gene>
<dbReference type="Pfam" id="PF20254">
    <property type="entry name" value="DMFA2_C"/>
    <property type="match status" value="1"/>
</dbReference>
<keyword evidence="3" id="KW-1185">Reference proteome</keyword>
<feature type="domain" description="N,N-dimethylformamidase beta subunit-like C-terminal" evidence="1">
    <location>
        <begin position="291"/>
        <end position="721"/>
    </location>
</feature>
<dbReference type="InterPro" id="IPR046540">
    <property type="entry name" value="DMFA2_C"/>
</dbReference>
<protein>
    <submittedName>
        <fullName evidence="2">Large subunit of N,N-dimethylformamidase</fullName>
    </submittedName>
</protein>
<name>A0A5J6MPV7_9PROT</name>
<dbReference type="AlphaFoldDB" id="A0A5J6MPV7"/>
<dbReference type="Pfam" id="PF13385">
    <property type="entry name" value="Laminin_G_3"/>
    <property type="match status" value="1"/>
</dbReference>